<dbReference type="AlphaFoldDB" id="W8RU32"/>
<dbReference type="Proteomes" id="UP000019593">
    <property type="component" value="Chromosome"/>
</dbReference>
<accession>W8RU32</accession>
<gene>
    <name evidence="2" type="ORF">roselon_02401</name>
</gene>
<protein>
    <submittedName>
        <fullName evidence="2">Uncharacterized protein</fullName>
    </submittedName>
</protein>
<feature type="region of interest" description="Disordered" evidence="1">
    <location>
        <begin position="1"/>
        <end position="82"/>
    </location>
</feature>
<dbReference type="HOGENOM" id="CLU_1314610_0_0_5"/>
<sequence length="209" mass="20855">MAAAPGTGGGGGGTGTGGTGGTGGGGTGDPGTGGGGTGGTGGGGTGGTGGGTGGGTTDPDPVTPYIPTSPVVGCPSTDYLGEAYTTTGEDLEDETVRLDASGGGQTPLDSCPGIPGTGYVYANPTFSLYLSEMDDFERFVVRIHSDCDTTLLLRDAQGNYHFDDDSGPDLNGRLRLRDMEPLNGRVDIYVGTFDGDTCNDVQVRLILRD</sequence>
<keyword evidence="3" id="KW-1185">Reference proteome</keyword>
<proteinExistence type="predicted"/>
<evidence type="ECO:0000256" key="1">
    <source>
        <dbReference type="SAM" id="MobiDB-lite"/>
    </source>
</evidence>
<evidence type="ECO:0000313" key="3">
    <source>
        <dbReference type="Proteomes" id="UP000019593"/>
    </source>
</evidence>
<evidence type="ECO:0000313" key="2">
    <source>
        <dbReference type="EMBL" id="AHM04728.1"/>
    </source>
</evidence>
<dbReference type="KEGG" id="red:roselon_02401"/>
<feature type="compositionally biased region" description="Gly residues" evidence="1">
    <location>
        <begin position="1"/>
        <end position="56"/>
    </location>
</feature>
<dbReference type="PATRIC" id="fig|1294273.3.peg.2372"/>
<organism evidence="2 3">
    <name type="scientific">Roseicyclus elongatus DSM 19469</name>
    <dbReference type="NCBI Taxonomy" id="1294273"/>
    <lineage>
        <taxon>Bacteria</taxon>
        <taxon>Pseudomonadati</taxon>
        <taxon>Pseudomonadota</taxon>
        <taxon>Alphaproteobacteria</taxon>
        <taxon>Rhodobacterales</taxon>
        <taxon>Roseobacteraceae</taxon>
        <taxon>Roseicyclus</taxon>
    </lineage>
</organism>
<dbReference type="STRING" id="1294273.roselon_02401"/>
<reference evidence="2 3" key="1">
    <citation type="submission" date="2013-03" db="EMBL/GenBank/DDBJ databases">
        <authorList>
            <person name="Fiebig A."/>
            <person name="Goeker M."/>
            <person name="Klenk H.-P.P."/>
        </authorList>
    </citation>
    <scope>NUCLEOTIDE SEQUENCE [LARGE SCALE GENOMIC DNA]</scope>
    <source>
        <strain evidence="3">DSM 19469</strain>
    </source>
</reference>
<name>W8RU32_9RHOB</name>
<dbReference type="eggNOG" id="COG1196">
    <property type="taxonomic scope" value="Bacteria"/>
</dbReference>
<dbReference type="RefSeq" id="WP_025312486.1">
    <property type="nucleotide sequence ID" value="NZ_CP004372.1"/>
</dbReference>
<dbReference type="EMBL" id="CP004372">
    <property type="protein sequence ID" value="AHM04728.1"/>
    <property type="molecule type" value="Genomic_DNA"/>
</dbReference>